<dbReference type="GO" id="GO:0070180">
    <property type="term" value="F:large ribosomal subunit rRNA binding"/>
    <property type="evidence" value="ECO:0007669"/>
    <property type="project" value="TreeGrafter"/>
</dbReference>
<dbReference type="InterPro" id="IPR020785">
    <property type="entry name" value="Ribosomal_uL11_CS"/>
</dbReference>
<sequence length="250" mass="27392">MQRADTTEVVTIKSRMYGGRQPHAAWLAPKTGPLGIAPRPICQAIEDKIKPWLNYKIDFLVHLHPNTRTAEVVVAPSVSTMILRASSYIPPDISERNLIACGLQKGGYEVKTRPPESRKKKFSHEADIMTAAVFAIAKQQRVWGRSQAAAFVGTLKEVLGSCHSLGVTVDGVRAIKLQQAITEGKFALPPDGGDGDDVIETFLEAATNAPRPHLCKETTMTDEEKAAMKQKATAKMQSVRWRDPQPLPAT</sequence>
<evidence type="ECO:0000313" key="7">
    <source>
        <dbReference type="Proteomes" id="UP000011083"/>
    </source>
</evidence>
<evidence type="ECO:0000256" key="3">
    <source>
        <dbReference type="ARBA" id="ARBA00023274"/>
    </source>
</evidence>
<dbReference type="InterPro" id="IPR000911">
    <property type="entry name" value="Ribosomal_uL11"/>
</dbReference>
<dbReference type="GO" id="GO:0003735">
    <property type="term" value="F:structural constituent of ribosome"/>
    <property type="evidence" value="ECO:0007669"/>
    <property type="project" value="InterPro"/>
</dbReference>
<dbReference type="SUPFAM" id="SSF46906">
    <property type="entry name" value="Ribosomal protein L11, C-terminal domain"/>
    <property type="match status" value="1"/>
</dbReference>
<dbReference type="RefSeq" id="XP_004340453.1">
    <property type="nucleotide sequence ID" value="XM_004340405.1"/>
</dbReference>
<evidence type="ECO:0000259" key="5">
    <source>
        <dbReference type="Pfam" id="PF00298"/>
    </source>
</evidence>
<evidence type="ECO:0000256" key="1">
    <source>
        <dbReference type="ARBA" id="ARBA00010537"/>
    </source>
</evidence>
<dbReference type="KEGG" id="acan:ACA1_138470"/>
<dbReference type="SMART" id="SM00649">
    <property type="entry name" value="RL11"/>
    <property type="match status" value="1"/>
</dbReference>
<accession>L8GZJ5</accession>
<dbReference type="GO" id="GO:0022625">
    <property type="term" value="C:cytosolic large ribosomal subunit"/>
    <property type="evidence" value="ECO:0007669"/>
    <property type="project" value="TreeGrafter"/>
</dbReference>
<evidence type="ECO:0000256" key="4">
    <source>
        <dbReference type="SAM" id="MobiDB-lite"/>
    </source>
</evidence>
<dbReference type="PANTHER" id="PTHR11661:SF2">
    <property type="entry name" value="LARGE RIBOSOMAL SUBUNIT PROTEIN UL11"/>
    <property type="match status" value="1"/>
</dbReference>
<dbReference type="Gene3D" id="3.30.1550.10">
    <property type="entry name" value="Ribosomal protein L11/L12, N-terminal domain"/>
    <property type="match status" value="1"/>
</dbReference>
<gene>
    <name evidence="6" type="ORF">ACA1_138470</name>
</gene>
<dbReference type="InterPro" id="IPR020783">
    <property type="entry name" value="Ribosomal_uL11_C"/>
</dbReference>
<evidence type="ECO:0000256" key="2">
    <source>
        <dbReference type="ARBA" id="ARBA00022980"/>
    </source>
</evidence>
<dbReference type="AlphaFoldDB" id="L8GZJ5"/>
<dbReference type="InterPro" id="IPR036769">
    <property type="entry name" value="Ribosomal_uL11_C_sf"/>
</dbReference>
<feature type="domain" description="Large ribosomal subunit protein uL11 C-terminal" evidence="5">
    <location>
        <begin position="116"/>
        <end position="169"/>
    </location>
</feature>
<reference evidence="6 7" key="1">
    <citation type="journal article" date="2013" name="Genome Biol.">
        <title>Genome of Acanthamoeba castellanii highlights extensive lateral gene transfer and early evolution of tyrosine kinase signaling.</title>
        <authorList>
            <person name="Clarke M."/>
            <person name="Lohan A.J."/>
            <person name="Liu B."/>
            <person name="Lagkouvardos I."/>
            <person name="Roy S."/>
            <person name="Zafar N."/>
            <person name="Bertelli C."/>
            <person name="Schilde C."/>
            <person name="Kianianmomeni A."/>
            <person name="Burglin T.R."/>
            <person name="Frech C."/>
            <person name="Turcotte B."/>
            <person name="Kopec K.O."/>
            <person name="Synnott J.M."/>
            <person name="Choo C."/>
            <person name="Paponov I."/>
            <person name="Finkler A."/>
            <person name="Soon Heng Tan C."/>
            <person name="Hutchins A.P."/>
            <person name="Weinmeier T."/>
            <person name="Rattei T."/>
            <person name="Chu J.S."/>
            <person name="Gimenez G."/>
            <person name="Irimia M."/>
            <person name="Rigden D.J."/>
            <person name="Fitzpatrick D.A."/>
            <person name="Lorenzo-Morales J."/>
            <person name="Bateman A."/>
            <person name="Chiu C.H."/>
            <person name="Tang P."/>
            <person name="Hegemann P."/>
            <person name="Fromm H."/>
            <person name="Raoult D."/>
            <person name="Greub G."/>
            <person name="Miranda-Saavedra D."/>
            <person name="Chen N."/>
            <person name="Nash P."/>
            <person name="Ginger M.L."/>
            <person name="Horn M."/>
            <person name="Schaap P."/>
            <person name="Caler L."/>
            <person name="Loftus B."/>
        </authorList>
    </citation>
    <scope>NUCLEOTIDE SEQUENCE [LARGE SCALE GENOMIC DNA]</scope>
    <source>
        <strain evidence="6 7">Neff</strain>
    </source>
</reference>
<dbReference type="Pfam" id="PF00298">
    <property type="entry name" value="Ribosomal_L11"/>
    <property type="match status" value="1"/>
</dbReference>
<dbReference type="EMBL" id="KB007956">
    <property type="protein sequence ID" value="ELR18425.1"/>
    <property type="molecule type" value="Genomic_DNA"/>
</dbReference>
<dbReference type="GeneID" id="14919187"/>
<dbReference type="VEuPathDB" id="AmoebaDB:ACA1_138470"/>
<dbReference type="OrthoDB" id="1478556at2759"/>
<dbReference type="SUPFAM" id="SSF54747">
    <property type="entry name" value="Ribosomal L11/L12e N-terminal domain"/>
    <property type="match status" value="1"/>
</dbReference>
<evidence type="ECO:0000313" key="6">
    <source>
        <dbReference type="EMBL" id="ELR18425.1"/>
    </source>
</evidence>
<keyword evidence="2 6" id="KW-0689">Ribosomal protein</keyword>
<dbReference type="PANTHER" id="PTHR11661">
    <property type="entry name" value="60S RIBOSOMAL PROTEIN L12"/>
    <property type="match status" value="1"/>
</dbReference>
<keyword evidence="3" id="KW-0687">Ribonucleoprotein</keyword>
<dbReference type="PROSITE" id="PS00359">
    <property type="entry name" value="RIBOSOMAL_L11"/>
    <property type="match status" value="1"/>
</dbReference>
<proteinExistence type="inferred from homology"/>
<feature type="region of interest" description="Disordered" evidence="4">
    <location>
        <begin position="222"/>
        <end position="250"/>
    </location>
</feature>
<comment type="similarity">
    <text evidence="1">Belongs to the universal ribosomal protein uL11 family.</text>
</comment>
<dbReference type="Gene3D" id="1.10.10.250">
    <property type="entry name" value="Ribosomal protein L11, C-terminal domain"/>
    <property type="match status" value="1"/>
</dbReference>
<name>L8GZJ5_ACACF</name>
<protein>
    <submittedName>
        <fullName evidence="6">Ribosomal protein L12e, putative</fullName>
    </submittedName>
</protein>
<keyword evidence="7" id="KW-1185">Reference proteome</keyword>
<dbReference type="GO" id="GO:0006412">
    <property type="term" value="P:translation"/>
    <property type="evidence" value="ECO:0007669"/>
    <property type="project" value="InterPro"/>
</dbReference>
<dbReference type="STRING" id="1257118.L8GZJ5"/>
<dbReference type="InterPro" id="IPR036796">
    <property type="entry name" value="Ribosomal_uL11_N_sf"/>
</dbReference>
<organism evidence="6 7">
    <name type="scientific">Acanthamoeba castellanii (strain ATCC 30010 / Neff)</name>
    <dbReference type="NCBI Taxonomy" id="1257118"/>
    <lineage>
        <taxon>Eukaryota</taxon>
        <taxon>Amoebozoa</taxon>
        <taxon>Discosea</taxon>
        <taxon>Longamoebia</taxon>
        <taxon>Centramoebida</taxon>
        <taxon>Acanthamoebidae</taxon>
        <taxon>Acanthamoeba</taxon>
    </lineage>
</organism>
<dbReference type="Proteomes" id="UP000011083">
    <property type="component" value="Unassembled WGS sequence"/>
</dbReference>